<sequence>MMPRRVEISVSDTQTEKVVAQRVVPPSLRAQVVAIPFVTIAFILIVTVLVAMVWPMQRYETAPGRAELVGSRLSVAGDQVVVYPPERGVRFVTALGTEVNPLQAFMGWVDPFVNVLTCEERFGDCNPTQSREVQLGAMANAKEIAAYVALSYLGFDTTFQEGPAQVAGFDPSVCPEDAPSQRACKVLAVGDVITSIDVGDGPIEVDVISKLSEALKNAQAGDIATLKVTPLTNSGPGTPKSVDVELIQSPDDASRTLIGFSARDTRTVQLPFTVNFDTDDIGGPSAGLSFTVALIDSLTKGELIPSQGVAVTGTIQDDGSVGAIGALVQKSIAVKKSGARIFLVPTAQGPDDIAAAQAAVGDAVKIVPVATLGEALEALVKFGGEPGISPVKQG</sequence>
<comment type="caution">
    <text evidence="3">The sequence shown here is derived from an EMBL/GenBank/DDBJ whole genome shotgun (WGS) entry which is preliminary data.</text>
</comment>
<dbReference type="GO" id="GO:0004252">
    <property type="term" value="F:serine-type endopeptidase activity"/>
    <property type="evidence" value="ECO:0007669"/>
    <property type="project" value="InterPro"/>
</dbReference>
<keyword evidence="1" id="KW-1133">Transmembrane helix</keyword>
<dbReference type="InterPro" id="IPR014721">
    <property type="entry name" value="Ribsml_uS5_D2-typ_fold_subgr"/>
</dbReference>
<feature type="domain" description="Lon proteolytic" evidence="2">
    <location>
        <begin position="280"/>
        <end position="382"/>
    </location>
</feature>
<dbReference type="InterPro" id="IPR027065">
    <property type="entry name" value="Lon_Prtase"/>
</dbReference>
<keyword evidence="1" id="KW-0812">Transmembrane</keyword>
<dbReference type="AlphaFoldDB" id="A0A094QM12"/>
<dbReference type="GO" id="GO:0004176">
    <property type="term" value="F:ATP-dependent peptidase activity"/>
    <property type="evidence" value="ECO:0007669"/>
    <property type="project" value="InterPro"/>
</dbReference>
<dbReference type="EMBL" id="JNSL01000110">
    <property type="protein sequence ID" value="KGA15541.1"/>
    <property type="molecule type" value="Genomic_DNA"/>
</dbReference>
<reference evidence="3" key="1">
    <citation type="submission" date="2014-06" db="EMBL/GenBank/DDBJ databases">
        <title>Key roles for freshwater Actinobacteria revealed by deep metagenomic sequencing.</title>
        <authorList>
            <person name="Ghai R."/>
            <person name="Mizuno C.M."/>
            <person name="Picazo A."/>
            <person name="Camacho A."/>
            <person name="Rodriguez-Valera F."/>
        </authorList>
    </citation>
    <scope>NUCLEOTIDE SEQUENCE</scope>
</reference>
<dbReference type="PANTHER" id="PTHR10046">
    <property type="entry name" value="ATP DEPENDENT LON PROTEASE FAMILY MEMBER"/>
    <property type="match status" value="1"/>
</dbReference>
<dbReference type="InterPro" id="IPR020568">
    <property type="entry name" value="Ribosomal_Su5_D2-typ_SF"/>
</dbReference>
<accession>A0A094QM12</accession>
<evidence type="ECO:0000256" key="1">
    <source>
        <dbReference type="SAM" id="Phobius"/>
    </source>
</evidence>
<dbReference type="InterPro" id="IPR008269">
    <property type="entry name" value="Lon_proteolytic"/>
</dbReference>
<evidence type="ECO:0000259" key="2">
    <source>
        <dbReference type="PROSITE" id="PS51786"/>
    </source>
</evidence>
<name>A0A094QM12_9ZZZZ</name>
<gene>
    <name evidence="3" type="ORF">GM51_14650</name>
</gene>
<dbReference type="GO" id="GO:0006508">
    <property type="term" value="P:proteolysis"/>
    <property type="evidence" value="ECO:0007669"/>
    <property type="project" value="InterPro"/>
</dbReference>
<organism evidence="3">
    <name type="scientific">freshwater metagenome</name>
    <dbReference type="NCBI Taxonomy" id="449393"/>
    <lineage>
        <taxon>unclassified sequences</taxon>
        <taxon>metagenomes</taxon>
        <taxon>ecological metagenomes</taxon>
    </lineage>
</organism>
<feature type="transmembrane region" description="Helical" evidence="1">
    <location>
        <begin position="32"/>
        <end position="54"/>
    </location>
</feature>
<dbReference type="Pfam" id="PF05362">
    <property type="entry name" value="Lon_C"/>
    <property type="match status" value="1"/>
</dbReference>
<protein>
    <recommendedName>
        <fullName evidence="2">Lon proteolytic domain-containing protein</fullName>
    </recommendedName>
</protein>
<dbReference type="GO" id="GO:0005524">
    <property type="term" value="F:ATP binding"/>
    <property type="evidence" value="ECO:0007669"/>
    <property type="project" value="InterPro"/>
</dbReference>
<dbReference type="SUPFAM" id="SSF54211">
    <property type="entry name" value="Ribosomal protein S5 domain 2-like"/>
    <property type="match status" value="1"/>
</dbReference>
<dbReference type="Gene3D" id="3.30.230.10">
    <property type="match status" value="1"/>
</dbReference>
<dbReference type="PROSITE" id="PS51786">
    <property type="entry name" value="LON_PROTEOLYTIC"/>
    <property type="match status" value="1"/>
</dbReference>
<keyword evidence="1" id="KW-0472">Membrane</keyword>
<evidence type="ECO:0000313" key="3">
    <source>
        <dbReference type="EMBL" id="KGA15541.1"/>
    </source>
</evidence>
<dbReference type="GO" id="GO:0030163">
    <property type="term" value="P:protein catabolic process"/>
    <property type="evidence" value="ECO:0007669"/>
    <property type="project" value="InterPro"/>
</dbReference>
<proteinExistence type="predicted"/>